<dbReference type="Gene3D" id="3.30.70.330">
    <property type="match status" value="1"/>
</dbReference>
<comment type="caution">
    <text evidence="4">The sequence shown here is derived from an EMBL/GenBank/DDBJ whole genome shotgun (WGS) entry which is preliminary data.</text>
</comment>
<evidence type="ECO:0000313" key="4">
    <source>
        <dbReference type="EMBL" id="RAL51482.1"/>
    </source>
</evidence>
<evidence type="ECO:0000256" key="2">
    <source>
        <dbReference type="PROSITE-ProRule" id="PRU00176"/>
    </source>
</evidence>
<name>A0A328E0I0_9ASTE</name>
<reference evidence="4 5" key="1">
    <citation type="submission" date="2018-06" db="EMBL/GenBank/DDBJ databases">
        <title>The Genome of Cuscuta australis (Dodder) Provides Insight into the Evolution of Plant Parasitism.</title>
        <authorList>
            <person name="Liu H."/>
        </authorList>
    </citation>
    <scope>NUCLEOTIDE SEQUENCE [LARGE SCALE GENOMIC DNA]</scope>
    <source>
        <strain evidence="5">cv. Yunnan</strain>
        <tissue evidence="4">Vines</tissue>
    </source>
</reference>
<keyword evidence="1 2" id="KW-0694">RNA-binding</keyword>
<protein>
    <recommendedName>
        <fullName evidence="3">RRM domain-containing protein</fullName>
    </recommendedName>
</protein>
<sequence>MADYWRYGDVRPPAVAIPPVLAKRPRSEYDPTSGHDLHGYYAGDDGRGVHRVIRDTDPLGASYDRYLQGAMSAYGVGEPARSLGGAIGGHPGEDPRALGIVGPDPMSAKARAMGVVGGVGRTEIPLPPDASSTLYVEGLPSNCTRREVSHIFRPFVGYKEVRLVTKDSRRPDGEPLVFCFVDFATPAHAATAKEALQGNIIIFMLFVCDLRLKLFLTSYYYLCIQFWSIKDKCLNIMLVFEVFYMCLILRVHDMFVPGIGCVVDI</sequence>
<dbReference type="Proteomes" id="UP000249390">
    <property type="component" value="Unassembled WGS sequence"/>
</dbReference>
<feature type="domain" description="RRM" evidence="3">
    <location>
        <begin position="132"/>
        <end position="219"/>
    </location>
</feature>
<dbReference type="PANTHER" id="PTHR10501">
    <property type="entry name" value="U1 SMALL NUCLEAR RIBONUCLEOPROTEIN A/U2 SMALL NUCLEAR RIBONUCLEOPROTEIN B"/>
    <property type="match status" value="1"/>
</dbReference>
<evidence type="ECO:0000313" key="5">
    <source>
        <dbReference type="Proteomes" id="UP000249390"/>
    </source>
</evidence>
<dbReference type="GO" id="GO:0003723">
    <property type="term" value="F:RNA binding"/>
    <property type="evidence" value="ECO:0007669"/>
    <property type="project" value="UniProtKB-UniRule"/>
</dbReference>
<evidence type="ECO:0000256" key="1">
    <source>
        <dbReference type="ARBA" id="ARBA00022884"/>
    </source>
</evidence>
<dbReference type="SUPFAM" id="SSF54928">
    <property type="entry name" value="RNA-binding domain, RBD"/>
    <property type="match status" value="1"/>
</dbReference>
<dbReference type="InterPro" id="IPR012677">
    <property type="entry name" value="Nucleotide-bd_a/b_plait_sf"/>
</dbReference>
<accession>A0A328E0I0</accession>
<dbReference type="SMART" id="SM00360">
    <property type="entry name" value="RRM"/>
    <property type="match status" value="1"/>
</dbReference>
<gene>
    <name evidence="4" type="ORF">DM860_010984</name>
</gene>
<dbReference type="InterPro" id="IPR035979">
    <property type="entry name" value="RBD_domain_sf"/>
</dbReference>
<proteinExistence type="predicted"/>
<dbReference type="AlphaFoldDB" id="A0A328E0I0"/>
<organism evidence="4 5">
    <name type="scientific">Cuscuta australis</name>
    <dbReference type="NCBI Taxonomy" id="267555"/>
    <lineage>
        <taxon>Eukaryota</taxon>
        <taxon>Viridiplantae</taxon>
        <taxon>Streptophyta</taxon>
        <taxon>Embryophyta</taxon>
        <taxon>Tracheophyta</taxon>
        <taxon>Spermatophyta</taxon>
        <taxon>Magnoliopsida</taxon>
        <taxon>eudicotyledons</taxon>
        <taxon>Gunneridae</taxon>
        <taxon>Pentapetalae</taxon>
        <taxon>asterids</taxon>
        <taxon>lamiids</taxon>
        <taxon>Solanales</taxon>
        <taxon>Convolvulaceae</taxon>
        <taxon>Cuscuteae</taxon>
        <taxon>Cuscuta</taxon>
        <taxon>Cuscuta subgen. Grammica</taxon>
        <taxon>Cuscuta sect. Cleistogrammica</taxon>
    </lineage>
</organism>
<dbReference type="EMBL" id="NQVE01000050">
    <property type="protein sequence ID" value="RAL51482.1"/>
    <property type="molecule type" value="Genomic_DNA"/>
</dbReference>
<dbReference type="PROSITE" id="PS50102">
    <property type="entry name" value="RRM"/>
    <property type="match status" value="1"/>
</dbReference>
<keyword evidence="5" id="KW-1185">Reference proteome</keyword>
<dbReference type="Pfam" id="PF00076">
    <property type="entry name" value="RRM_1"/>
    <property type="match status" value="1"/>
</dbReference>
<dbReference type="CDD" id="cd21618">
    <property type="entry name" value="RRM_AtNSRA_like"/>
    <property type="match status" value="1"/>
</dbReference>
<dbReference type="InterPro" id="IPR000504">
    <property type="entry name" value="RRM_dom"/>
</dbReference>
<evidence type="ECO:0000259" key="3">
    <source>
        <dbReference type="PROSITE" id="PS50102"/>
    </source>
</evidence>